<protein>
    <submittedName>
        <fullName evidence="2">Uncharacterized protein</fullName>
    </submittedName>
</protein>
<proteinExistence type="predicted"/>
<gene>
    <name evidence="2" type="ORF">DBV15_10826</name>
</gene>
<organism evidence="2 3">
    <name type="scientific">Temnothorax longispinosus</name>
    <dbReference type="NCBI Taxonomy" id="300112"/>
    <lineage>
        <taxon>Eukaryota</taxon>
        <taxon>Metazoa</taxon>
        <taxon>Ecdysozoa</taxon>
        <taxon>Arthropoda</taxon>
        <taxon>Hexapoda</taxon>
        <taxon>Insecta</taxon>
        <taxon>Pterygota</taxon>
        <taxon>Neoptera</taxon>
        <taxon>Endopterygota</taxon>
        <taxon>Hymenoptera</taxon>
        <taxon>Apocrita</taxon>
        <taxon>Aculeata</taxon>
        <taxon>Formicoidea</taxon>
        <taxon>Formicidae</taxon>
        <taxon>Myrmicinae</taxon>
        <taxon>Temnothorax</taxon>
    </lineage>
</organism>
<dbReference type="Proteomes" id="UP000310200">
    <property type="component" value="Unassembled WGS sequence"/>
</dbReference>
<dbReference type="EMBL" id="QBLH01000721">
    <property type="protein sequence ID" value="TGZ54349.1"/>
    <property type="molecule type" value="Genomic_DNA"/>
</dbReference>
<feature type="region of interest" description="Disordered" evidence="1">
    <location>
        <begin position="219"/>
        <end position="249"/>
    </location>
</feature>
<name>A0A4S2L1L5_9HYME</name>
<evidence type="ECO:0000313" key="3">
    <source>
        <dbReference type="Proteomes" id="UP000310200"/>
    </source>
</evidence>
<accession>A0A4S2L1L5</accession>
<reference evidence="2 3" key="1">
    <citation type="journal article" date="2019" name="Philos. Trans. R. Soc. Lond., B, Biol. Sci.">
        <title>Ant behaviour and brain gene expression of defending hosts depend on the ecological success of the intruding social parasite.</title>
        <authorList>
            <person name="Kaur R."/>
            <person name="Stoldt M."/>
            <person name="Jongepier E."/>
            <person name="Feldmeyer B."/>
            <person name="Menzel F."/>
            <person name="Bornberg-Bauer E."/>
            <person name="Foitzik S."/>
        </authorList>
    </citation>
    <scope>NUCLEOTIDE SEQUENCE [LARGE SCALE GENOMIC DNA]</scope>
    <source>
        <tissue evidence="2">Whole body</tissue>
    </source>
</reference>
<evidence type="ECO:0000313" key="2">
    <source>
        <dbReference type="EMBL" id="TGZ54349.1"/>
    </source>
</evidence>
<comment type="caution">
    <text evidence="2">The sequence shown here is derived from an EMBL/GenBank/DDBJ whole genome shotgun (WGS) entry which is preliminary data.</text>
</comment>
<dbReference type="AlphaFoldDB" id="A0A4S2L1L5"/>
<feature type="region of interest" description="Disordered" evidence="1">
    <location>
        <begin position="164"/>
        <end position="199"/>
    </location>
</feature>
<keyword evidence="3" id="KW-1185">Reference proteome</keyword>
<evidence type="ECO:0000256" key="1">
    <source>
        <dbReference type="SAM" id="MobiDB-lite"/>
    </source>
</evidence>
<sequence length="352" mass="39860">MRVVHKHMNGKTFYGARSDAVISCNACNRHGSDISRRFRETQLTLDRSRSVTKLPHDVTRHARNLYDDLYLSREEHNEGGSAGLGHRARAELVPPPETLANIHRTFADGRGRASPRYTLRARAQACRREYGRSAPPRRSSQSTAAFRLVRLCFSSQPVLRGGTTIRPQYTAPDVSRSGGSIASDLPPPTIKTSTTRHQPQLKRRFLVFSRKPSIGTARAAGEYYAARPRPPRPRNRERGRTPPRSNQSPASFKLLLRLPRCVCMFFEDTVTFFSLFRGPPAFPPQRDDKVKWTPRGESTLQSLLRPCLKRESHAFSSLRNVTASNVARGMCIWISTRVRFELLRGFYCMPAV</sequence>